<name>A0A545SR07_9RHOB</name>
<protein>
    <submittedName>
        <fullName evidence="2">Uncharacterized protein</fullName>
    </submittedName>
</protein>
<keyword evidence="3" id="KW-1185">Reference proteome</keyword>
<dbReference type="Proteomes" id="UP000315816">
    <property type="component" value="Unassembled WGS sequence"/>
</dbReference>
<reference evidence="2 3" key="1">
    <citation type="submission" date="2019-06" db="EMBL/GenBank/DDBJ databases">
        <title>A novel species of marine bacteria.</title>
        <authorList>
            <person name="Wang Y."/>
        </authorList>
    </citation>
    <scope>NUCLEOTIDE SEQUENCE [LARGE SCALE GENOMIC DNA]</scope>
    <source>
        <strain evidence="2 3">MA1-10</strain>
    </source>
</reference>
<evidence type="ECO:0000256" key="1">
    <source>
        <dbReference type="SAM" id="Phobius"/>
    </source>
</evidence>
<gene>
    <name evidence="2" type="ORF">FIL88_09340</name>
</gene>
<comment type="caution">
    <text evidence="2">The sequence shown here is derived from an EMBL/GenBank/DDBJ whole genome shotgun (WGS) entry which is preliminary data.</text>
</comment>
<dbReference type="EMBL" id="VICH01000006">
    <property type="protein sequence ID" value="TQV67420.1"/>
    <property type="molecule type" value="Genomic_DNA"/>
</dbReference>
<keyword evidence="1" id="KW-0812">Transmembrane</keyword>
<accession>A0A545SR07</accession>
<dbReference type="RefSeq" id="WP_221931139.1">
    <property type="nucleotide sequence ID" value="NZ_ML660020.1"/>
</dbReference>
<keyword evidence="1" id="KW-0472">Membrane</keyword>
<organism evidence="2 3">
    <name type="scientific">Aliiroseovarius halocynthiae</name>
    <dbReference type="NCBI Taxonomy" id="985055"/>
    <lineage>
        <taxon>Bacteria</taxon>
        <taxon>Pseudomonadati</taxon>
        <taxon>Pseudomonadota</taxon>
        <taxon>Alphaproteobacteria</taxon>
        <taxon>Rhodobacterales</taxon>
        <taxon>Paracoccaceae</taxon>
        <taxon>Aliiroseovarius</taxon>
    </lineage>
</organism>
<dbReference type="AlphaFoldDB" id="A0A545SR07"/>
<keyword evidence="1" id="KW-1133">Transmembrane helix</keyword>
<sequence length="62" mass="6685">MLIFFADGLLSQKETVVQAVIDASLYFAGLPLLLFPILMGCGWVVGFAVFRPMGAKKAPPDL</sequence>
<evidence type="ECO:0000313" key="2">
    <source>
        <dbReference type="EMBL" id="TQV67420.1"/>
    </source>
</evidence>
<feature type="transmembrane region" description="Helical" evidence="1">
    <location>
        <begin position="25"/>
        <end position="50"/>
    </location>
</feature>
<evidence type="ECO:0000313" key="3">
    <source>
        <dbReference type="Proteomes" id="UP000315816"/>
    </source>
</evidence>
<proteinExistence type="predicted"/>